<feature type="transmembrane region" description="Helical" evidence="1">
    <location>
        <begin position="39"/>
        <end position="57"/>
    </location>
</feature>
<keyword evidence="1" id="KW-0812">Transmembrane</keyword>
<dbReference type="EMBL" id="FNUT01000015">
    <property type="protein sequence ID" value="SEG72003.1"/>
    <property type="molecule type" value="Genomic_DNA"/>
</dbReference>
<dbReference type="OrthoDB" id="332088at2"/>
<dbReference type="RefSeq" id="WP_103907766.1">
    <property type="nucleotide sequence ID" value="NZ_CP049246.1"/>
</dbReference>
<gene>
    <name evidence="2" type="ORF">SAMN05421877_11566</name>
</gene>
<accession>A0A1H6CGR9</accession>
<dbReference type="AlphaFoldDB" id="A0A1H6CGR9"/>
<reference evidence="3" key="1">
    <citation type="submission" date="2016-10" db="EMBL/GenBank/DDBJ databases">
        <authorList>
            <person name="Varghese N."/>
            <person name="Submissions S."/>
        </authorList>
    </citation>
    <scope>NUCLEOTIDE SEQUENCE [LARGE SCALE GENOMIC DNA]</scope>
    <source>
        <strain evidence="3">DSM 22361</strain>
    </source>
</reference>
<proteinExistence type="predicted"/>
<name>A0A1H6CGR9_9SPHI</name>
<evidence type="ECO:0000256" key="1">
    <source>
        <dbReference type="SAM" id="Phobius"/>
    </source>
</evidence>
<evidence type="ECO:0000313" key="3">
    <source>
        <dbReference type="Proteomes" id="UP000236731"/>
    </source>
</evidence>
<protein>
    <submittedName>
        <fullName evidence="2">Uncharacterized protein</fullName>
    </submittedName>
</protein>
<keyword evidence="1" id="KW-0472">Membrane</keyword>
<sequence>MKSFGTLLIFYGVFAIILNFFDRVPRIMAWIYQWGEGTAWAIKIGFVVLGIILWIVGNRMGRAQAGKFQEGKPE</sequence>
<dbReference type="Proteomes" id="UP000236731">
    <property type="component" value="Unassembled WGS sequence"/>
</dbReference>
<keyword evidence="1" id="KW-1133">Transmembrane helix</keyword>
<organism evidence="2 3">
    <name type="scientific">Sphingobacterium lactis</name>
    <dbReference type="NCBI Taxonomy" id="797291"/>
    <lineage>
        <taxon>Bacteria</taxon>
        <taxon>Pseudomonadati</taxon>
        <taxon>Bacteroidota</taxon>
        <taxon>Sphingobacteriia</taxon>
        <taxon>Sphingobacteriales</taxon>
        <taxon>Sphingobacteriaceae</taxon>
        <taxon>Sphingobacterium</taxon>
    </lineage>
</organism>
<evidence type="ECO:0000313" key="2">
    <source>
        <dbReference type="EMBL" id="SEG72003.1"/>
    </source>
</evidence>
<keyword evidence="3" id="KW-1185">Reference proteome</keyword>